<dbReference type="PROSITE" id="PS51012">
    <property type="entry name" value="ABC_TM2"/>
    <property type="match status" value="1"/>
</dbReference>
<protein>
    <submittedName>
        <fullName evidence="8">YhgE/Pip domain-containing protein</fullName>
    </submittedName>
</protein>
<sequence length="702" mass="70000">MSTPTSIPTPRSRRRTRIVLVALTALAVVLTPFAVNGLFSGALANADTNLSSVPAAVVNNDEMTTTTNPDGTESVNFAGRAVVTELTGSGETGFDWNVTNSADAEKGLADGTYYAVLTIPKTFSADINTLGTPTPEQSLIHIETDDSHGYLQGVLASTVASAVQAGFGQQITAQVVNGIYTSFGTVGTSLSDAADGASQLATGADGLASGGTQLTDGLTQLSSGAASATTGASELADGLGQLSSGATDAANGATQLSVGVTQYTTGVDELATGLGTLRDQTTGLGQLSTGIADYTGGVSQTAAAAQQLSDGAALDPRIPEEYVTALGQLSSGLQELAAGGTVLTSEVAGLPELEGGIADAANGAARISTGSADISSGVSGLADGVSQLASGLSQTAPGATQLADGVGQLSTGLAQTVPGAQQIASGAGQLGDGATTLADGLSTGADQLSANVSDDPEAASKVIAQPVTVDVTSQNQVGEIGQVVSTLLLPVALWLGALALFLWLRPFSAGVLASSVSTGRLTLRTFGRAAVFAALQVVPIVAFLHLALGVEWSLLPATLGFSLVVGLAFTAFHQLLATAFGRIGAIVSLVLLALQLASTGGLYPIEILSGPFQAISAISPLSYAVSGIQAIFTGGSGGTVVTALLVMAVLLLVSLLLSAAALRRRRRPVEIGWVVPAPTPVQAPAARRSGPRPQTVVIGSRA</sequence>
<dbReference type="NCBIfam" id="TIGR03062">
    <property type="entry name" value="pip_yhgE_Cterm"/>
    <property type="match status" value="1"/>
</dbReference>
<dbReference type="RefSeq" id="WP_259529114.1">
    <property type="nucleotide sequence ID" value="NZ_JANLCK010000006.1"/>
</dbReference>
<dbReference type="AlphaFoldDB" id="A0AA41XHH3"/>
<feature type="transmembrane region" description="Helical" evidence="6">
    <location>
        <begin position="525"/>
        <end position="548"/>
    </location>
</feature>
<evidence type="ECO:0000256" key="6">
    <source>
        <dbReference type="SAM" id="Phobius"/>
    </source>
</evidence>
<comment type="subcellular location">
    <subcellularLocation>
        <location evidence="1">Membrane</location>
        <topology evidence="1">Multi-pass membrane protein</topology>
    </subcellularLocation>
</comment>
<evidence type="ECO:0000256" key="5">
    <source>
        <dbReference type="SAM" id="MobiDB-lite"/>
    </source>
</evidence>
<keyword evidence="9" id="KW-1185">Reference proteome</keyword>
<reference evidence="8" key="1">
    <citation type="submission" date="2022-08" db="EMBL/GenBank/DDBJ databases">
        <authorList>
            <person name="Deng Y."/>
            <person name="Han X.-F."/>
            <person name="Zhang Y.-Q."/>
        </authorList>
    </citation>
    <scope>NUCLEOTIDE SEQUENCE</scope>
    <source>
        <strain evidence="8">CPCC 203407</strain>
    </source>
</reference>
<dbReference type="PANTHER" id="PTHR43077">
    <property type="entry name" value="TRANSPORT PERMEASE YVFS-RELATED"/>
    <property type="match status" value="1"/>
</dbReference>
<evidence type="ECO:0000256" key="4">
    <source>
        <dbReference type="ARBA" id="ARBA00023136"/>
    </source>
</evidence>
<keyword evidence="4 6" id="KW-0472">Membrane</keyword>
<feature type="transmembrane region" description="Helical" evidence="6">
    <location>
        <begin position="583"/>
        <end position="603"/>
    </location>
</feature>
<proteinExistence type="predicted"/>
<dbReference type="PANTHER" id="PTHR43077:SF5">
    <property type="entry name" value="PHAGE INFECTION PROTEIN"/>
    <property type="match status" value="1"/>
</dbReference>
<dbReference type="InterPro" id="IPR013525">
    <property type="entry name" value="ABC2_TM"/>
</dbReference>
<dbReference type="NCBIfam" id="TIGR03061">
    <property type="entry name" value="pip_yhgE_Nterm"/>
    <property type="match status" value="1"/>
</dbReference>
<dbReference type="SUPFAM" id="SSF58104">
    <property type="entry name" value="Methyl-accepting chemotaxis protein (MCP) signaling domain"/>
    <property type="match status" value="1"/>
</dbReference>
<dbReference type="NCBIfam" id="TIGR03057">
    <property type="entry name" value="xxxLxxG_by_4"/>
    <property type="match status" value="4"/>
</dbReference>
<evidence type="ECO:0000256" key="1">
    <source>
        <dbReference type="ARBA" id="ARBA00004141"/>
    </source>
</evidence>
<evidence type="ECO:0000259" key="7">
    <source>
        <dbReference type="PROSITE" id="PS51012"/>
    </source>
</evidence>
<dbReference type="InterPro" id="IPR047817">
    <property type="entry name" value="ABC2_TM_bact-type"/>
</dbReference>
<keyword evidence="3 6" id="KW-1133">Transmembrane helix</keyword>
<dbReference type="InterPro" id="IPR051328">
    <property type="entry name" value="T7SS_ABC-Transporter"/>
</dbReference>
<dbReference type="Proteomes" id="UP001165587">
    <property type="component" value="Unassembled WGS sequence"/>
</dbReference>
<dbReference type="EMBL" id="JANLCK010000006">
    <property type="protein sequence ID" value="MCS5726568.1"/>
    <property type="molecule type" value="Genomic_DNA"/>
</dbReference>
<gene>
    <name evidence="8" type="ORF">N1028_11755</name>
</gene>
<keyword evidence="2 6" id="KW-0812">Transmembrane</keyword>
<dbReference type="InterPro" id="IPR017500">
    <property type="entry name" value="Phage_infect_YhgE_N"/>
</dbReference>
<dbReference type="Gene3D" id="1.10.287.950">
    <property type="entry name" value="Methyl-accepting chemotaxis protein"/>
    <property type="match status" value="1"/>
</dbReference>
<evidence type="ECO:0000313" key="9">
    <source>
        <dbReference type="Proteomes" id="UP001165587"/>
    </source>
</evidence>
<feature type="domain" description="ABC transmembrane type-2" evidence="7">
    <location>
        <begin position="599"/>
        <end position="665"/>
    </location>
</feature>
<organism evidence="8 9">
    <name type="scientific">Herbiconiux oxytropis</name>
    <dbReference type="NCBI Taxonomy" id="2970915"/>
    <lineage>
        <taxon>Bacteria</taxon>
        <taxon>Bacillati</taxon>
        <taxon>Actinomycetota</taxon>
        <taxon>Actinomycetes</taxon>
        <taxon>Micrococcales</taxon>
        <taxon>Microbacteriaceae</taxon>
        <taxon>Herbiconiux</taxon>
    </lineage>
</organism>
<dbReference type="GO" id="GO:0016020">
    <property type="term" value="C:membrane"/>
    <property type="evidence" value="ECO:0007669"/>
    <property type="project" value="UniProtKB-SubCell"/>
</dbReference>
<dbReference type="GO" id="GO:0140359">
    <property type="term" value="F:ABC-type transporter activity"/>
    <property type="evidence" value="ECO:0007669"/>
    <property type="project" value="InterPro"/>
</dbReference>
<name>A0AA41XHH3_9MICO</name>
<feature type="region of interest" description="Disordered" evidence="5">
    <location>
        <begin position="683"/>
        <end position="702"/>
    </location>
</feature>
<evidence type="ECO:0000256" key="2">
    <source>
        <dbReference type="ARBA" id="ARBA00022692"/>
    </source>
</evidence>
<feature type="transmembrane region" description="Helical" evidence="6">
    <location>
        <begin position="483"/>
        <end position="504"/>
    </location>
</feature>
<accession>A0AA41XHH3</accession>
<dbReference type="InterPro" id="IPR017501">
    <property type="entry name" value="Phage_infect_YhgE_C"/>
</dbReference>
<dbReference type="Gene3D" id="3.40.1710.10">
    <property type="entry name" value="abc type-2 transporter like domain"/>
    <property type="match status" value="1"/>
</dbReference>
<feature type="transmembrane region" description="Helical" evidence="6">
    <location>
        <begin position="640"/>
        <end position="662"/>
    </location>
</feature>
<evidence type="ECO:0000313" key="8">
    <source>
        <dbReference type="EMBL" id="MCS5726568.1"/>
    </source>
</evidence>
<feature type="transmembrane region" description="Helical" evidence="6">
    <location>
        <begin position="554"/>
        <end position="576"/>
    </location>
</feature>
<dbReference type="InterPro" id="IPR023908">
    <property type="entry name" value="xxxLxxG_rpt"/>
</dbReference>
<dbReference type="Pfam" id="PF12698">
    <property type="entry name" value="ABC2_membrane_3"/>
    <property type="match status" value="2"/>
</dbReference>
<comment type="caution">
    <text evidence="8">The sequence shown here is derived from an EMBL/GenBank/DDBJ whole genome shotgun (WGS) entry which is preliminary data.</text>
</comment>
<evidence type="ECO:0000256" key="3">
    <source>
        <dbReference type="ARBA" id="ARBA00022989"/>
    </source>
</evidence>